<evidence type="ECO:0000313" key="5">
    <source>
        <dbReference type="EMBL" id="GGA08752.1"/>
    </source>
</evidence>
<dbReference type="PROSITE" id="PS50887">
    <property type="entry name" value="GGDEF"/>
    <property type="match status" value="1"/>
</dbReference>
<evidence type="ECO:0000259" key="4">
    <source>
        <dbReference type="PROSITE" id="PS50887"/>
    </source>
</evidence>
<protein>
    <recommendedName>
        <fullName evidence="1">guanylate cyclase</fullName>
        <ecNumber evidence="1">4.6.1.2</ecNumber>
    </recommendedName>
</protein>
<reference evidence="5" key="2">
    <citation type="submission" date="2020-09" db="EMBL/GenBank/DDBJ databases">
        <authorList>
            <person name="Sun Q."/>
            <person name="Zhou Y."/>
        </authorList>
    </citation>
    <scope>NUCLEOTIDE SEQUENCE</scope>
    <source>
        <strain evidence="5">CGMCC 1.15880</strain>
    </source>
</reference>
<keyword evidence="3" id="KW-0141">cGMP biosynthesis</keyword>
<dbReference type="EC" id="4.6.1.2" evidence="1"/>
<dbReference type="PANTHER" id="PTHR46663">
    <property type="entry name" value="DIGUANYLATE CYCLASE DGCT-RELATED"/>
    <property type="match status" value="1"/>
</dbReference>
<evidence type="ECO:0000256" key="1">
    <source>
        <dbReference type="ARBA" id="ARBA00012202"/>
    </source>
</evidence>
<dbReference type="SMART" id="SM00267">
    <property type="entry name" value="GGDEF"/>
    <property type="match status" value="1"/>
</dbReference>
<comment type="caution">
    <text evidence="5">The sequence shown here is derived from an EMBL/GenBank/DDBJ whole genome shotgun (WGS) entry which is preliminary data.</text>
</comment>
<dbReference type="EMBL" id="BMKA01000001">
    <property type="protein sequence ID" value="GGA08752.1"/>
    <property type="molecule type" value="Genomic_DNA"/>
</dbReference>
<dbReference type="InterPro" id="IPR052163">
    <property type="entry name" value="DGC-Regulatory_Protein"/>
</dbReference>
<dbReference type="RefSeq" id="WP_188670748.1">
    <property type="nucleotide sequence ID" value="NZ_BMKA01000001.1"/>
</dbReference>
<dbReference type="CDD" id="cd01949">
    <property type="entry name" value="GGDEF"/>
    <property type="match status" value="1"/>
</dbReference>
<evidence type="ECO:0000256" key="2">
    <source>
        <dbReference type="ARBA" id="ARBA00022741"/>
    </source>
</evidence>
<dbReference type="InterPro" id="IPR043128">
    <property type="entry name" value="Rev_trsase/Diguanyl_cyclase"/>
</dbReference>
<feature type="domain" description="GGDEF" evidence="4">
    <location>
        <begin position="208"/>
        <end position="340"/>
    </location>
</feature>
<dbReference type="InterPro" id="IPR029787">
    <property type="entry name" value="Nucleotide_cyclase"/>
</dbReference>
<dbReference type="Gene3D" id="3.30.450.260">
    <property type="entry name" value="Haem NO binding associated domain"/>
    <property type="match status" value="1"/>
</dbReference>
<name>A0A916QT27_9RHOB</name>
<gene>
    <name evidence="5" type="ORF">GCM10011498_05870</name>
</gene>
<dbReference type="GO" id="GO:0004383">
    <property type="term" value="F:guanylate cyclase activity"/>
    <property type="evidence" value="ECO:0007669"/>
    <property type="project" value="UniProtKB-EC"/>
</dbReference>
<dbReference type="Gene3D" id="3.30.70.270">
    <property type="match status" value="1"/>
</dbReference>
<dbReference type="AlphaFoldDB" id="A0A916QT27"/>
<dbReference type="InterPro" id="IPR000160">
    <property type="entry name" value="GGDEF_dom"/>
</dbReference>
<organism evidence="5 6">
    <name type="scientific">Neptunicoccus cionae</name>
    <dbReference type="NCBI Taxonomy" id="2035344"/>
    <lineage>
        <taxon>Bacteria</taxon>
        <taxon>Pseudomonadati</taxon>
        <taxon>Pseudomonadota</taxon>
        <taxon>Alphaproteobacteria</taxon>
        <taxon>Rhodobacterales</taxon>
        <taxon>Paracoccaceae</taxon>
        <taxon>Neptunicoccus</taxon>
    </lineage>
</organism>
<dbReference type="Pfam" id="PF07701">
    <property type="entry name" value="HNOBA"/>
    <property type="match status" value="1"/>
</dbReference>
<proteinExistence type="predicted"/>
<keyword evidence="2" id="KW-0547">Nucleotide-binding</keyword>
<sequence>MSVVSFPELSVDTVAKAIPDMIQLRTVLNTALPFHLMIDQGGGITHAGPSFQKLFPDEQIIGAQFFDLLKVRRPAGITDASGLRAIKGERLILSAPTLDCAKLKAVAIPLGQGALLIDLSLGAGVLDIVSRCNLKNKDFSPADPTVDMIYMMEVQSFVYQQHKTQSQKLQGAKVQAEEKAYTDALTGLANRRALESHMKRLLRRSRGKGFALMQIDLDHFKAVNDTQGHAAGDRVLHETACRLRRQMRASDLVARVGGDEFVIIMSDYGTAETVRVVAERLIDDLRQPFQFGDVACRIGASVGATIVSAGSKRSPEEILATADRALYTSKDKGRGVFHLM</sequence>
<evidence type="ECO:0000313" key="6">
    <source>
        <dbReference type="Proteomes" id="UP000628017"/>
    </source>
</evidence>
<dbReference type="SUPFAM" id="SSF55073">
    <property type="entry name" value="Nucleotide cyclase"/>
    <property type="match status" value="1"/>
</dbReference>
<dbReference type="Pfam" id="PF00990">
    <property type="entry name" value="GGDEF"/>
    <property type="match status" value="1"/>
</dbReference>
<dbReference type="PANTHER" id="PTHR46663:SF4">
    <property type="entry name" value="DIGUANYLATE CYCLASE DGCT-RELATED"/>
    <property type="match status" value="1"/>
</dbReference>
<accession>A0A916QT27</accession>
<dbReference type="FunFam" id="3.30.70.270:FF:000001">
    <property type="entry name" value="Diguanylate cyclase domain protein"/>
    <property type="match status" value="1"/>
</dbReference>
<dbReference type="InterPro" id="IPR011645">
    <property type="entry name" value="HNOB_dom_associated"/>
</dbReference>
<dbReference type="GO" id="GO:0000166">
    <property type="term" value="F:nucleotide binding"/>
    <property type="evidence" value="ECO:0007669"/>
    <property type="project" value="UniProtKB-KW"/>
</dbReference>
<dbReference type="InterPro" id="IPR042463">
    <property type="entry name" value="HNOB_dom_associated_sf"/>
</dbReference>
<reference evidence="5" key="1">
    <citation type="journal article" date="2014" name="Int. J. Syst. Evol. Microbiol.">
        <title>Complete genome sequence of Corynebacterium casei LMG S-19264T (=DSM 44701T), isolated from a smear-ripened cheese.</title>
        <authorList>
            <consortium name="US DOE Joint Genome Institute (JGI-PGF)"/>
            <person name="Walter F."/>
            <person name="Albersmeier A."/>
            <person name="Kalinowski J."/>
            <person name="Ruckert C."/>
        </authorList>
    </citation>
    <scope>NUCLEOTIDE SEQUENCE</scope>
    <source>
        <strain evidence="5">CGMCC 1.15880</strain>
    </source>
</reference>
<dbReference type="Proteomes" id="UP000628017">
    <property type="component" value="Unassembled WGS sequence"/>
</dbReference>
<keyword evidence="6" id="KW-1185">Reference proteome</keyword>
<dbReference type="NCBIfam" id="TIGR00254">
    <property type="entry name" value="GGDEF"/>
    <property type="match status" value="1"/>
</dbReference>
<evidence type="ECO:0000256" key="3">
    <source>
        <dbReference type="ARBA" id="ARBA00023293"/>
    </source>
</evidence>